<evidence type="ECO:0000313" key="3">
    <source>
        <dbReference type="Proteomes" id="UP000289792"/>
    </source>
</evidence>
<accession>A0A4V1LMI4</accession>
<feature type="domain" description="DUF7793" evidence="1">
    <location>
        <begin position="9"/>
        <end position="121"/>
    </location>
</feature>
<evidence type="ECO:0000259" key="1">
    <source>
        <dbReference type="Pfam" id="PF25056"/>
    </source>
</evidence>
<comment type="caution">
    <text evidence="2">The sequence shown here is derived from an EMBL/GenBank/DDBJ whole genome shotgun (WGS) entry which is preliminary data.</text>
</comment>
<dbReference type="AlphaFoldDB" id="A0A4V1LMI4"/>
<proteinExistence type="predicted"/>
<dbReference type="Proteomes" id="UP000289792">
    <property type="component" value="Unassembled WGS sequence"/>
</dbReference>
<reference evidence="2 3" key="1">
    <citation type="submission" date="2019-01" db="EMBL/GenBank/DDBJ databases">
        <title>Genome sequence of the Antarctic species Gelidibacter gilvus ACAM 158(T).</title>
        <authorList>
            <person name="Bowman J.P."/>
        </authorList>
    </citation>
    <scope>NUCLEOTIDE SEQUENCE [LARGE SCALE GENOMIC DNA]</scope>
    <source>
        <strain evidence="2 3">IC158</strain>
    </source>
</reference>
<dbReference type="EMBL" id="SDDZ01000014">
    <property type="protein sequence ID" value="RXJ45383.1"/>
    <property type="molecule type" value="Genomic_DNA"/>
</dbReference>
<gene>
    <name evidence="2" type="ORF">ESZ48_16325</name>
</gene>
<keyword evidence="3" id="KW-1185">Reference proteome</keyword>
<sequence>MKETTYSKIWMADGILIFVYKPLPVLDYSTAKIVVNERLHYQQDVSYPVLCDLQGIKDADKSARDYLANEGSFLLKAVAMVDTRAIMEALLRVYIHRSKPLIPTQLFENQYEAMHFLKSYR</sequence>
<protein>
    <recommendedName>
        <fullName evidence="1">DUF7793 domain-containing protein</fullName>
    </recommendedName>
</protein>
<dbReference type="OrthoDB" id="957652at2"/>
<evidence type="ECO:0000313" key="2">
    <source>
        <dbReference type="EMBL" id="RXJ45383.1"/>
    </source>
</evidence>
<dbReference type="InterPro" id="IPR056695">
    <property type="entry name" value="DUF7793"/>
</dbReference>
<dbReference type="Pfam" id="PF25056">
    <property type="entry name" value="DUF7793"/>
    <property type="match status" value="1"/>
</dbReference>
<name>A0A4V1LMI4_9FLAO</name>
<organism evidence="2 3">
    <name type="scientific">Gelidibacter gilvus</name>
    <dbReference type="NCBI Taxonomy" id="59602"/>
    <lineage>
        <taxon>Bacteria</taxon>
        <taxon>Pseudomonadati</taxon>
        <taxon>Bacteroidota</taxon>
        <taxon>Flavobacteriia</taxon>
        <taxon>Flavobacteriales</taxon>
        <taxon>Flavobacteriaceae</taxon>
        <taxon>Gelidibacter</taxon>
    </lineage>
</organism>
<dbReference type="RefSeq" id="WP_129018572.1">
    <property type="nucleotide sequence ID" value="NZ_SDDZ01000014.1"/>
</dbReference>